<feature type="transmembrane region" description="Helical" evidence="1">
    <location>
        <begin position="93"/>
        <end position="112"/>
    </location>
</feature>
<reference evidence="2" key="1">
    <citation type="submission" date="2018-01" db="EMBL/GenBank/DDBJ databases">
        <title>Genome sequnecing of Lactobacillus formosensis KACC 18721.</title>
        <authorList>
            <person name="Kim S.-J."/>
            <person name="Heo J."/>
        </authorList>
    </citation>
    <scope>NUCLEOTIDE SEQUENCE</scope>
    <source>
        <strain evidence="2">KACC 18721</strain>
    </source>
</reference>
<dbReference type="AlphaFoldDB" id="A0A2P4R5F9"/>
<feature type="transmembrane region" description="Helical" evidence="1">
    <location>
        <begin position="36"/>
        <end position="56"/>
    </location>
</feature>
<protein>
    <recommendedName>
        <fullName evidence="3">DUF2568 domain-containing protein</fullName>
    </recommendedName>
</protein>
<proteinExistence type="predicted"/>
<evidence type="ECO:0000256" key="1">
    <source>
        <dbReference type="SAM" id="Phobius"/>
    </source>
</evidence>
<evidence type="ECO:0008006" key="3">
    <source>
        <dbReference type="Google" id="ProtNLM"/>
    </source>
</evidence>
<keyword evidence="1" id="KW-0472">Membrane</keyword>
<feature type="transmembrane region" description="Helical" evidence="1">
    <location>
        <begin position="68"/>
        <end position="87"/>
    </location>
</feature>
<name>A0A2P4R5F9_9LACO</name>
<sequence length="115" mass="13058">MKLFLVNTLIRFLIEMFTLILIIIVGLTKYSVPINILVGIILPVVFILIWTLFMAPHSMDRVSLPYRILIEILIFGSCCYLICLNLASKWGTIYIIVVMANAILSHIGDAIYDQV</sequence>
<feature type="transmembrane region" description="Helical" evidence="1">
    <location>
        <begin position="12"/>
        <end position="30"/>
    </location>
</feature>
<dbReference type="EMBL" id="PPWZ01000055">
    <property type="protein sequence ID" value="POH36508.1"/>
    <property type="molecule type" value="Genomic_DNA"/>
</dbReference>
<evidence type="ECO:0000313" key="2">
    <source>
        <dbReference type="EMBL" id="POH36508.1"/>
    </source>
</evidence>
<keyword evidence="1" id="KW-0812">Transmembrane</keyword>
<organism evidence="2">
    <name type="scientific">Companilactobacillus formosensis</name>
    <dbReference type="NCBI Taxonomy" id="1617889"/>
    <lineage>
        <taxon>Bacteria</taxon>
        <taxon>Bacillati</taxon>
        <taxon>Bacillota</taxon>
        <taxon>Bacilli</taxon>
        <taxon>Lactobacillales</taxon>
        <taxon>Lactobacillaceae</taxon>
        <taxon>Companilactobacillus</taxon>
    </lineage>
</organism>
<dbReference type="InterPro" id="IPR021214">
    <property type="entry name" value="DUF2568"/>
</dbReference>
<dbReference type="Pfam" id="PF10823">
    <property type="entry name" value="DUF2568"/>
    <property type="match status" value="1"/>
</dbReference>
<keyword evidence="1" id="KW-1133">Transmembrane helix</keyword>
<gene>
    <name evidence="2" type="ORF">C2R26_08020</name>
</gene>
<comment type="caution">
    <text evidence="2">The sequence shown here is derived from an EMBL/GenBank/DDBJ whole genome shotgun (WGS) entry which is preliminary data.</text>
</comment>
<accession>A0A2P4R5F9</accession>